<evidence type="ECO:0000256" key="9">
    <source>
        <dbReference type="ARBA" id="ARBA00025599"/>
    </source>
</evidence>
<keyword evidence="13" id="KW-1185">Reference proteome</keyword>
<evidence type="ECO:0000256" key="5">
    <source>
        <dbReference type="ARBA" id="ARBA00022722"/>
    </source>
</evidence>
<dbReference type="InterPro" id="IPR036397">
    <property type="entry name" value="RNaseH_sf"/>
</dbReference>
<keyword evidence="6" id="KW-0378">Hydrolase</keyword>
<keyword evidence="5" id="KW-0540">Nuclease</keyword>
<dbReference type="EMBL" id="CAJHUC010000297">
    <property type="protein sequence ID" value="CAD7695034.1"/>
    <property type="molecule type" value="Genomic_DNA"/>
</dbReference>
<feature type="region of interest" description="Disordered" evidence="10">
    <location>
        <begin position="58"/>
        <end position="80"/>
    </location>
</feature>
<dbReference type="SUPFAM" id="SSF53098">
    <property type="entry name" value="Ribonuclease H-like"/>
    <property type="match status" value="1"/>
</dbReference>
<dbReference type="Proteomes" id="UP000708148">
    <property type="component" value="Unassembled WGS sequence"/>
</dbReference>
<feature type="compositionally biased region" description="Basic residues" evidence="10">
    <location>
        <begin position="1"/>
        <end position="18"/>
    </location>
</feature>
<keyword evidence="8" id="KW-0539">Nucleus</keyword>
<comment type="function">
    <text evidence="9">Exoribonuclease involved in ribosome biosynthesis. Involved in the processing of ITS1, the internal transcribed spacer localized between the 18S and 5.8S rRNAs.</text>
</comment>
<comment type="subcellular location">
    <subcellularLocation>
        <location evidence="1">Nucleus</location>
    </subcellularLocation>
</comment>
<protein>
    <recommendedName>
        <fullName evidence="3">RNA exonuclease 4</fullName>
    </recommendedName>
</protein>
<dbReference type="OrthoDB" id="16516at2759"/>
<evidence type="ECO:0000256" key="1">
    <source>
        <dbReference type="ARBA" id="ARBA00004123"/>
    </source>
</evidence>
<dbReference type="InterPro" id="IPR047021">
    <property type="entry name" value="REXO1/3/4-like"/>
</dbReference>
<evidence type="ECO:0000256" key="2">
    <source>
        <dbReference type="ARBA" id="ARBA00010489"/>
    </source>
</evidence>
<dbReference type="InterPro" id="IPR013520">
    <property type="entry name" value="Ribonucl_H"/>
</dbReference>
<keyword evidence="7" id="KW-0269">Exonuclease</keyword>
<dbReference type="InterPro" id="IPR012337">
    <property type="entry name" value="RNaseH-like_sf"/>
</dbReference>
<dbReference type="PANTHER" id="PTHR12801">
    <property type="entry name" value="RNA EXONUCLEASE REXO1 / RECO3 FAMILY MEMBER-RELATED"/>
    <property type="match status" value="1"/>
</dbReference>
<evidence type="ECO:0000313" key="13">
    <source>
        <dbReference type="Proteomes" id="UP000708148"/>
    </source>
</evidence>
<feature type="region of interest" description="Disordered" evidence="10">
    <location>
        <begin position="1"/>
        <end position="45"/>
    </location>
</feature>
<dbReference type="CDD" id="cd06144">
    <property type="entry name" value="REX4_like"/>
    <property type="match status" value="1"/>
</dbReference>
<feature type="domain" description="Exonuclease" evidence="11">
    <location>
        <begin position="101"/>
        <end position="266"/>
    </location>
</feature>
<keyword evidence="4" id="KW-0698">rRNA processing</keyword>
<evidence type="ECO:0000313" key="12">
    <source>
        <dbReference type="EMBL" id="CAD7695034.1"/>
    </source>
</evidence>
<evidence type="ECO:0000256" key="3">
    <source>
        <dbReference type="ARBA" id="ARBA00016937"/>
    </source>
</evidence>
<reference evidence="12" key="1">
    <citation type="submission" date="2020-12" db="EMBL/GenBank/DDBJ databases">
        <authorList>
            <person name="Iha C."/>
        </authorList>
    </citation>
    <scope>NUCLEOTIDE SEQUENCE</scope>
</reference>
<proteinExistence type="inferred from homology"/>
<evidence type="ECO:0000256" key="7">
    <source>
        <dbReference type="ARBA" id="ARBA00022839"/>
    </source>
</evidence>
<dbReference type="PANTHER" id="PTHR12801:SF45">
    <property type="entry name" value="RNA EXONUCLEASE 4"/>
    <property type="match status" value="1"/>
</dbReference>
<dbReference type="InterPro" id="IPR037431">
    <property type="entry name" value="REX4_DEDDh_dom"/>
</dbReference>
<dbReference type="AlphaFoldDB" id="A0A8S1IN63"/>
<evidence type="ECO:0000256" key="6">
    <source>
        <dbReference type="ARBA" id="ARBA00022801"/>
    </source>
</evidence>
<evidence type="ECO:0000256" key="8">
    <source>
        <dbReference type="ARBA" id="ARBA00023242"/>
    </source>
</evidence>
<evidence type="ECO:0000256" key="4">
    <source>
        <dbReference type="ARBA" id="ARBA00022552"/>
    </source>
</evidence>
<gene>
    <name evidence="12" type="ORF">OSTQU699_LOCUS395</name>
</gene>
<dbReference type="GO" id="GO:0006364">
    <property type="term" value="P:rRNA processing"/>
    <property type="evidence" value="ECO:0007669"/>
    <property type="project" value="UniProtKB-KW"/>
</dbReference>
<comment type="caution">
    <text evidence="12">The sequence shown here is derived from an EMBL/GenBank/DDBJ whole genome shotgun (WGS) entry which is preliminary data.</text>
</comment>
<dbReference type="GO" id="GO:0005634">
    <property type="term" value="C:nucleus"/>
    <property type="evidence" value="ECO:0007669"/>
    <property type="project" value="UniProtKB-SubCell"/>
</dbReference>
<dbReference type="GO" id="GO:0008408">
    <property type="term" value="F:3'-5' exonuclease activity"/>
    <property type="evidence" value="ECO:0007669"/>
    <property type="project" value="InterPro"/>
</dbReference>
<evidence type="ECO:0000259" key="11">
    <source>
        <dbReference type="SMART" id="SM00479"/>
    </source>
</evidence>
<evidence type="ECO:0000256" key="10">
    <source>
        <dbReference type="SAM" id="MobiDB-lite"/>
    </source>
</evidence>
<dbReference type="Pfam" id="PF00929">
    <property type="entry name" value="RNase_T"/>
    <property type="match status" value="1"/>
</dbReference>
<dbReference type="Gene3D" id="3.30.420.10">
    <property type="entry name" value="Ribonuclease H-like superfamily/Ribonuclease H"/>
    <property type="match status" value="1"/>
</dbReference>
<accession>A0A8S1IN63</accession>
<name>A0A8S1IN63_9CHLO</name>
<organism evidence="12 13">
    <name type="scientific">Ostreobium quekettii</name>
    <dbReference type="NCBI Taxonomy" id="121088"/>
    <lineage>
        <taxon>Eukaryota</taxon>
        <taxon>Viridiplantae</taxon>
        <taxon>Chlorophyta</taxon>
        <taxon>core chlorophytes</taxon>
        <taxon>Ulvophyceae</taxon>
        <taxon>TCBD clade</taxon>
        <taxon>Bryopsidales</taxon>
        <taxon>Ostreobineae</taxon>
        <taxon>Ostreobiaceae</taxon>
        <taxon>Ostreobium</taxon>
    </lineage>
</organism>
<comment type="similarity">
    <text evidence="2">Belongs to the REXO4 family.</text>
</comment>
<dbReference type="GO" id="GO:0003676">
    <property type="term" value="F:nucleic acid binding"/>
    <property type="evidence" value="ECO:0007669"/>
    <property type="project" value="InterPro"/>
</dbReference>
<sequence>MADLGKKKKHKKKRKRRVGKEGDQGSAGVAVPKGPPKRGQQVSLNWANLKRALDAEKAERLSSPAALDDRSKRRRLMAPGKAKGDTAAALLWEETLGAARGVVALDCEMVTAMGSDRVVKEVAAWVGVVDNKGDVLLDSFARPEGRVVDFRTPYSGVRPHNLKNAPLLETVQKKVQQLIQGRLVVGHAVSNDFRALGFDHPREDVRDTSRYRPLMRSAGGIFETVSLKKLALSELGMSIQEGEHNPVEDARAALYLYHKHRDAWEQELAVKKAKMAG</sequence>
<dbReference type="SMART" id="SM00479">
    <property type="entry name" value="EXOIII"/>
    <property type="match status" value="1"/>
</dbReference>